<dbReference type="AlphaFoldDB" id="A0A843WYE8"/>
<dbReference type="EMBL" id="NMUH01005018">
    <property type="protein sequence ID" value="MQM11568.1"/>
    <property type="molecule type" value="Genomic_DNA"/>
</dbReference>
<dbReference type="Proteomes" id="UP000652761">
    <property type="component" value="Unassembled WGS sequence"/>
</dbReference>
<feature type="region of interest" description="Disordered" evidence="1">
    <location>
        <begin position="17"/>
        <end position="39"/>
    </location>
</feature>
<feature type="domain" description="AT3G52170-like helix-turn-helix" evidence="2">
    <location>
        <begin position="42"/>
        <end position="91"/>
    </location>
</feature>
<sequence length="252" mass="27848">MTVLVDMPNALSRSNFQRRGKSVAASVPSDSSNPSEVRKRITKHERRAMVVSFVNKYQATNAGKFPSAFLTRKQIGGSHYVIREILQELEYKSKFSPLKETQDFPLDKVKEDIYISSDARQEPSLKKTEGSISIPVESCILNESNTEAGSSEDIINIKGDKTPTDDTEAYEVSGDASTTFSAISSSRNLEVEKLPVDTMVSIGSHGAQTKCTQDQPKSFSVKPDGCRGDRDDLNDTEQKDSQELSGSKDLRR</sequence>
<dbReference type="OrthoDB" id="1930826at2759"/>
<reference evidence="3" key="1">
    <citation type="submission" date="2017-07" db="EMBL/GenBank/DDBJ databases">
        <title>Taro Niue Genome Assembly and Annotation.</title>
        <authorList>
            <person name="Atibalentja N."/>
            <person name="Keating K."/>
            <person name="Fields C.J."/>
        </authorList>
    </citation>
    <scope>NUCLEOTIDE SEQUENCE</scope>
    <source>
        <strain evidence="3">Niue_2</strain>
        <tissue evidence="3">Leaf</tissue>
    </source>
</reference>
<dbReference type="PANTHER" id="PTHR34568:SF4">
    <property type="entry name" value="OS02G0638000 PROTEIN"/>
    <property type="match status" value="1"/>
</dbReference>
<proteinExistence type="predicted"/>
<dbReference type="InterPro" id="IPR058941">
    <property type="entry name" value="HTH_AT3G52170-like"/>
</dbReference>
<name>A0A843WYE8_COLES</name>
<evidence type="ECO:0000313" key="4">
    <source>
        <dbReference type="Proteomes" id="UP000652761"/>
    </source>
</evidence>
<gene>
    <name evidence="3" type="ORF">Taro_044480</name>
</gene>
<protein>
    <recommendedName>
        <fullName evidence="2">AT3G52170-like helix-turn-helix domain-containing protein</fullName>
    </recommendedName>
</protein>
<feature type="compositionally biased region" description="Polar residues" evidence="1">
    <location>
        <begin position="206"/>
        <end position="218"/>
    </location>
</feature>
<organism evidence="3 4">
    <name type="scientific">Colocasia esculenta</name>
    <name type="common">Wild taro</name>
    <name type="synonym">Arum esculentum</name>
    <dbReference type="NCBI Taxonomy" id="4460"/>
    <lineage>
        <taxon>Eukaryota</taxon>
        <taxon>Viridiplantae</taxon>
        <taxon>Streptophyta</taxon>
        <taxon>Embryophyta</taxon>
        <taxon>Tracheophyta</taxon>
        <taxon>Spermatophyta</taxon>
        <taxon>Magnoliopsida</taxon>
        <taxon>Liliopsida</taxon>
        <taxon>Araceae</taxon>
        <taxon>Aroideae</taxon>
        <taxon>Colocasieae</taxon>
        <taxon>Colocasia</taxon>
    </lineage>
</organism>
<accession>A0A843WYE8</accession>
<dbReference type="InterPro" id="IPR058942">
    <property type="entry name" value="AT3G52170-like"/>
</dbReference>
<evidence type="ECO:0000313" key="3">
    <source>
        <dbReference type="EMBL" id="MQM11568.1"/>
    </source>
</evidence>
<dbReference type="PANTHER" id="PTHR34568">
    <property type="entry name" value="RRM DOMAIN-CONTAINING PROTEIN"/>
    <property type="match status" value="1"/>
</dbReference>
<evidence type="ECO:0000259" key="2">
    <source>
        <dbReference type="Pfam" id="PF25896"/>
    </source>
</evidence>
<evidence type="ECO:0000256" key="1">
    <source>
        <dbReference type="SAM" id="MobiDB-lite"/>
    </source>
</evidence>
<feature type="region of interest" description="Disordered" evidence="1">
    <location>
        <begin position="205"/>
        <end position="252"/>
    </location>
</feature>
<comment type="caution">
    <text evidence="3">The sequence shown here is derived from an EMBL/GenBank/DDBJ whole genome shotgun (WGS) entry which is preliminary data.</text>
</comment>
<keyword evidence="4" id="KW-1185">Reference proteome</keyword>
<feature type="compositionally biased region" description="Basic and acidic residues" evidence="1">
    <location>
        <begin position="224"/>
        <end position="252"/>
    </location>
</feature>
<dbReference type="Pfam" id="PF25896">
    <property type="entry name" value="HTH_AT3G52170"/>
    <property type="match status" value="1"/>
</dbReference>